<evidence type="ECO:0000256" key="1">
    <source>
        <dbReference type="SAM" id="SignalP"/>
    </source>
</evidence>
<protein>
    <submittedName>
        <fullName evidence="2">UrcA family protein</fullName>
    </submittedName>
</protein>
<feature type="signal peptide" evidence="1">
    <location>
        <begin position="1"/>
        <end position="26"/>
    </location>
</feature>
<dbReference type="InterPro" id="IPR030972">
    <property type="entry name" value="UrcA_uranyl"/>
</dbReference>
<organism evidence="2 3">
    <name type="scientific">Qipengyuania psychrotolerans</name>
    <dbReference type="NCBI Taxonomy" id="2867238"/>
    <lineage>
        <taxon>Bacteria</taxon>
        <taxon>Pseudomonadati</taxon>
        <taxon>Pseudomonadota</taxon>
        <taxon>Alphaproteobacteria</taxon>
        <taxon>Sphingomonadales</taxon>
        <taxon>Erythrobacteraceae</taxon>
        <taxon>Qipengyuania</taxon>
    </lineage>
</organism>
<sequence length="117" mass="12683">MTQHRNPLVSLVIGAVVLALANPASAQDSDIVVTGKGKAPAGAELVTRKVSVGDLDLATPEGEQEMEQRVDAAVKQICWSHPKPARWQVRQREACSKFAWDGARPQMNSLLERARGN</sequence>
<feature type="chain" id="PRO_5045305252" evidence="1">
    <location>
        <begin position="27"/>
        <end position="117"/>
    </location>
</feature>
<evidence type="ECO:0000313" key="3">
    <source>
        <dbReference type="Proteomes" id="UP000824280"/>
    </source>
</evidence>
<proteinExistence type="predicted"/>
<evidence type="ECO:0000313" key="2">
    <source>
        <dbReference type="EMBL" id="QZD86963.1"/>
    </source>
</evidence>
<gene>
    <name evidence="2" type="ORF">K3166_12370</name>
</gene>
<reference evidence="2 3" key="1">
    <citation type="submission" date="2021-08" db="EMBL/GenBank/DDBJ databases">
        <title>Comparative Genomics Analysis of the Genus Qipengyuania Reveals Extensive Genetic Diversity and Metabolic Versatility, Including the Description of Fifteen Novel Species.</title>
        <authorList>
            <person name="Liu Y."/>
        </authorList>
    </citation>
    <scope>NUCLEOTIDE SEQUENCE [LARGE SCALE GENOMIC DNA]</scope>
    <source>
        <strain evidence="2 3">1XM2-8</strain>
    </source>
</reference>
<keyword evidence="1" id="KW-0732">Signal</keyword>
<accession>A0ABX8ZDB2</accession>
<dbReference type="Proteomes" id="UP000824280">
    <property type="component" value="Chromosome"/>
</dbReference>
<dbReference type="EMBL" id="CP081297">
    <property type="protein sequence ID" value="QZD86963.1"/>
    <property type="molecule type" value="Genomic_DNA"/>
</dbReference>
<keyword evidence="3" id="KW-1185">Reference proteome</keyword>
<name>A0ABX8ZDB2_9SPHN</name>
<dbReference type="RefSeq" id="WP_221422504.1">
    <property type="nucleotide sequence ID" value="NZ_CP081297.1"/>
</dbReference>
<dbReference type="NCBIfam" id="TIGR04433">
    <property type="entry name" value="UrcA_uranyl"/>
    <property type="match status" value="1"/>
</dbReference>